<dbReference type="RefSeq" id="WP_281792329.1">
    <property type="nucleotide sequence ID" value="NZ_BSDR01000001.1"/>
</dbReference>
<protein>
    <submittedName>
        <fullName evidence="7">Membrane protein</fullName>
    </submittedName>
</protein>
<gene>
    <name evidence="7" type="ORF">DAMNIGENAA_07490</name>
</gene>
<dbReference type="EMBL" id="BSDR01000001">
    <property type="protein sequence ID" value="GLI33316.1"/>
    <property type="molecule type" value="Genomic_DNA"/>
</dbReference>
<dbReference type="GO" id="GO:0005886">
    <property type="term" value="C:plasma membrane"/>
    <property type="evidence" value="ECO:0007669"/>
    <property type="project" value="TreeGrafter"/>
</dbReference>
<keyword evidence="4 6" id="KW-1133">Transmembrane helix</keyword>
<proteinExistence type="inferred from homology"/>
<comment type="similarity">
    <text evidence="2 6">Belongs to the BI1 family.</text>
</comment>
<feature type="transmembrane region" description="Helical" evidence="6">
    <location>
        <begin position="166"/>
        <end position="185"/>
    </location>
</feature>
<keyword evidence="3 6" id="KW-0812">Transmembrane</keyword>
<dbReference type="Proteomes" id="UP001144372">
    <property type="component" value="Unassembled WGS sequence"/>
</dbReference>
<comment type="caution">
    <text evidence="7">The sequence shown here is derived from an EMBL/GenBank/DDBJ whole genome shotgun (WGS) entry which is preliminary data.</text>
</comment>
<feature type="transmembrane region" description="Helical" evidence="6">
    <location>
        <begin position="111"/>
        <end position="129"/>
    </location>
</feature>
<feature type="transmembrane region" description="Helical" evidence="6">
    <location>
        <begin position="21"/>
        <end position="40"/>
    </location>
</feature>
<dbReference type="Pfam" id="PF01027">
    <property type="entry name" value="Bax1-I"/>
    <property type="match status" value="1"/>
</dbReference>
<evidence type="ECO:0000256" key="5">
    <source>
        <dbReference type="ARBA" id="ARBA00023136"/>
    </source>
</evidence>
<dbReference type="InterPro" id="IPR006214">
    <property type="entry name" value="Bax_inhibitor_1-related"/>
</dbReference>
<keyword evidence="8" id="KW-1185">Reference proteome</keyword>
<organism evidence="7 8">
    <name type="scientific">Desulforhabdus amnigena</name>
    <dbReference type="NCBI Taxonomy" id="40218"/>
    <lineage>
        <taxon>Bacteria</taxon>
        <taxon>Pseudomonadati</taxon>
        <taxon>Thermodesulfobacteriota</taxon>
        <taxon>Syntrophobacteria</taxon>
        <taxon>Syntrophobacterales</taxon>
        <taxon>Syntrophobacteraceae</taxon>
        <taxon>Desulforhabdus</taxon>
    </lineage>
</organism>
<accession>A0A9W6CWU4</accession>
<sequence>MDRQIYYPKERIVAVQSDFILRVYNWMGLGLATTAVVSLFTASSPAMISMIFGSPVVFFGLIVGELGLVIALSAAINRLRASTAVMMFFLYSAINGLTLAAIFLAYTRASISTTFFITAGTFGAMSLYGHATRKDLTSWSSFLTMGLIGVVLASLVNIFFQSEAIYWVITYAGIIVFVGLTAYDAQQIKVMALQGFGDEEAARKGAVIGALRLYLDFINLFLMLLRLFGRRE</sequence>
<dbReference type="PANTHER" id="PTHR23291">
    <property type="entry name" value="BAX INHIBITOR-RELATED"/>
    <property type="match status" value="1"/>
</dbReference>
<evidence type="ECO:0000313" key="7">
    <source>
        <dbReference type="EMBL" id="GLI33316.1"/>
    </source>
</evidence>
<evidence type="ECO:0000256" key="3">
    <source>
        <dbReference type="ARBA" id="ARBA00022692"/>
    </source>
</evidence>
<dbReference type="PANTHER" id="PTHR23291:SF50">
    <property type="entry name" value="PROTEIN LIFEGUARD 4"/>
    <property type="match status" value="1"/>
</dbReference>
<feature type="transmembrane region" description="Helical" evidence="6">
    <location>
        <begin position="141"/>
        <end position="160"/>
    </location>
</feature>
<evidence type="ECO:0000313" key="8">
    <source>
        <dbReference type="Proteomes" id="UP001144372"/>
    </source>
</evidence>
<keyword evidence="5 6" id="KW-0472">Membrane</keyword>
<evidence type="ECO:0000256" key="6">
    <source>
        <dbReference type="RuleBase" id="RU004379"/>
    </source>
</evidence>
<evidence type="ECO:0000256" key="2">
    <source>
        <dbReference type="ARBA" id="ARBA00010350"/>
    </source>
</evidence>
<comment type="subcellular location">
    <subcellularLocation>
        <location evidence="1">Membrane</location>
        <topology evidence="1">Multi-pass membrane protein</topology>
    </subcellularLocation>
</comment>
<feature type="transmembrane region" description="Helical" evidence="6">
    <location>
        <begin position="84"/>
        <end position="105"/>
    </location>
</feature>
<name>A0A9W6CWU4_9BACT</name>
<dbReference type="AlphaFoldDB" id="A0A9W6CWU4"/>
<feature type="transmembrane region" description="Helical" evidence="6">
    <location>
        <begin position="46"/>
        <end position="72"/>
    </location>
</feature>
<evidence type="ECO:0000256" key="4">
    <source>
        <dbReference type="ARBA" id="ARBA00022989"/>
    </source>
</evidence>
<evidence type="ECO:0000256" key="1">
    <source>
        <dbReference type="ARBA" id="ARBA00004141"/>
    </source>
</evidence>
<reference evidence="7" key="1">
    <citation type="submission" date="2022-12" db="EMBL/GenBank/DDBJ databases">
        <title>Reference genome sequencing for broad-spectrum identification of bacterial and archaeal isolates by mass spectrometry.</title>
        <authorList>
            <person name="Sekiguchi Y."/>
            <person name="Tourlousse D.M."/>
        </authorList>
    </citation>
    <scope>NUCLEOTIDE SEQUENCE</scope>
    <source>
        <strain evidence="7">ASRB1</strain>
    </source>
</reference>
<dbReference type="CDD" id="cd10432">
    <property type="entry name" value="BI-1-like_bacterial"/>
    <property type="match status" value="1"/>
</dbReference>